<keyword evidence="2" id="KW-0285">Flavoprotein</keyword>
<name>A0A7W5ZLB2_9BACT</name>
<dbReference type="Pfam" id="PF01266">
    <property type="entry name" value="DAO"/>
    <property type="match status" value="1"/>
</dbReference>
<gene>
    <name evidence="6" type="ORF">FHS57_003276</name>
</gene>
<dbReference type="PANTHER" id="PTHR10961:SF46">
    <property type="entry name" value="PEROXISOMAL SARCOSINE OXIDASE"/>
    <property type="match status" value="1"/>
</dbReference>
<dbReference type="GO" id="GO:0008115">
    <property type="term" value="F:sarcosine oxidase activity"/>
    <property type="evidence" value="ECO:0007669"/>
    <property type="project" value="TreeGrafter"/>
</dbReference>
<dbReference type="InterPro" id="IPR006076">
    <property type="entry name" value="FAD-dep_OxRdtase"/>
</dbReference>
<evidence type="ECO:0000256" key="2">
    <source>
        <dbReference type="ARBA" id="ARBA00022630"/>
    </source>
</evidence>
<dbReference type="InterPro" id="IPR036188">
    <property type="entry name" value="FAD/NAD-bd_sf"/>
</dbReference>
<comment type="cofactor">
    <cofactor evidence="1">
        <name>FAD</name>
        <dbReference type="ChEBI" id="CHEBI:57692"/>
    </cofactor>
</comment>
<dbReference type="Gene3D" id="3.30.9.10">
    <property type="entry name" value="D-Amino Acid Oxidase, subunit A, domain 2"/>
    <property type="match status" value="1"/>
</dbReference>
<reference evidence="6 7" key="1">
    <citation type="submission" date="2020-08" db="EMBL/GenBank/DDBJ databases">
        <title>Genomic Encyclopedia of Type Strains, Phase IV (KMG-IV): sequencing the most valuable type-strain genomes for metagenomic binning, comparative biology and taxonomic classification.</title>
        <authorList>
            <person name="Goeker M."/>
        </authorList>
    </citation>
    <scope>NUCLEOTIDE SEQUENCE [LARGE SCALE GENOMIC DNA]</scope>
    <source>
        <strain evidence="6 7">DSM 17976</strain>
    </source>
</reference>
<dbReference type="SUPFAM" id="SSF54373">
    <property type="entry name" value="FAD-linked reductases, C-terminal domain"/>
    <property type="match status" value="1"/>
</dbReference>
<evidence type="ECO:0000259" key="5">
    <source>
        <dbReference type="Pfam" id="PF01266"/>
    </source>
</evidence>
<dbReference type="Gene3D" id="3.50.50.60">
    <property type="entry name" value="FAD/NAD(P)-binding domain"/>
    <property type="match status" value="1"/>
</dbReference>
<feature type="domain" description="FAD dependent oxidoreductase" evidence="5">
    <location>
        <begin position="29"/>
        <end position="382"/>
    </location>
</feature>
<dbReference type="SUPFAM" id="SSF51905">
    <property type="entry name" value="FAD/NAD(P)-binding domain"/>
    <property type="match status" value="1"/>
</dbReference>
<accession>A0A7W5ZLB2</accession>
<protein>
    <submittedName>
        <fullName evidence="6">Glycine/D-amino acid oxidase-like deaminating enzyme</fullName>
    </submittedName>
</protein>
<evidence type="ECO:0000256" key="3">
    <source>
        <dbReference type="ARBA" id="ARBA00022827"/>
    </source>
</evidence>
<evidence type="ECO:0000256" key="4">
    <source>
        <dbReference type="ARBA" id="ARBA00023002"/>
    </source>
</evidence>
<keyword evidence="3" id="KW-0274">FAD</keyword>
<dbReference type="RefSeq" id="WP_183975372.1">
    <property type="nucleotide sequence ID" value="NZ_JACIBY010000006.1"/>
</dbReference>
<evidence type="ECO:0000256" key="1">
    <source>
        <dbReference type="ARBA" id="ARBA00001974"/>
    </source>
</evidence>
<keyword evidence="7" id="KW-1185">Reference proteome</keyword>
<evidence type="ECO:0000313" key="7">
    <source>
        <dbReference type="Proteomes" id="UP000541352"/>
    </source>
</evidence>
<dbReference type="AlphaFoldDB" id="A0A7W5ZLB2"/>
<organism evidence="6 7">
    <name type="scientific">Runella defluvii</name>
    <dbReference type="NCBI Taxonomy" id="370973"/>
    <lineage>
        <taxon>Bacteria</taxon>
        <taxon>Pseudomonadati</taxon>
        <taxon>Bacteroidota</taxon>
        <taxon>Cytophagia</taxon>
        <taxon>Cytophagales</taxon>
        <taxon>Spirosomataceae</taxon>
        <taxon>Runella</taxon>
    </lineage>
</organism>
<dbReference type="GO" id="GO:0050660">
    <property type="term" value="F:flavin adenine dinucleotide binding"/>
    <property type="evidence" value="ECO:0007669"/>
    <property type="project" value="InterPro"/>
</dbReference>
<dbReference type="PANTHER" id="PTHR10961">
    <property type="entry name" value="PEROXISOMAL SARCOSINE OXIDASE"/>
    <property type="match status" value="1"/>
</dbReference>
<keyword evidence="4" id="KW-0560">Oxidoreductase</keyword>
<dbReference type="Proteomes" id="UP000541352">
    <property type="component" value="Unassembled WGS sequence"/>
</dbReference>
<sequence>MPAQPTFAPRNNQIFQTPRQGALLDAHAHVAVVGAGVFGGWTALWLRRLGFRVTLVDAWGPGNSRASSGDETRVIRSTYGANETYFDLNVRAIELWREHQQKWDKKMFFNSGVLWFCYDEAPEMIEATLPFMKKHGLEYQYLSKTEAAQRYPHIATNDLHHLVLDPHGGYLKARESCQTVLEAFVREGGTYVNALVQSAAIENGKMTTLSLSNSTRLSADAYVFACGSWLGRLFPDVLGAIITCTKQEAYYLGVPASHTAYFDQMPAWIDLDGDDFYYGIPGNAYRGFKVGVDKRGEIFDPTDGERVANAEVLTKARAFMAHRFPALKNAPLVENRVCPYENSPDGNFILDTHPEAENCWFLGGGSGHGYKHGPALGELAADIISGKRPLENLFRMRE</sequence>
<proteinExistence type="predicted"/>
<evidence type="ECO:0000313" key="6">
    <source>
        <dbReference type="EMBL" id="MBB3839270.1"/>
    </source>
</evidence>
<dbReference type="InterPro" id="IPR045170">
    <property type="entry name" value="MTOX"/>
</dbReference>
<dbReference type="EMBL" id="JACIBY010000006">
    <property type="protein sequence ID" value="MBB3839270.1"/>
    <property type="molecule type" value="Genomic_DNA"/>
</dbReference>
<comment type="caution">
    <text evidence="6">The sequence shown here is derived from an EMBL/GenBank/DDBJ whole genome shotgun (WGS) entry which is preliminary data.</text>
</comment>